<evidence type="ECO:0000313" key="8">
    <source>
        <dbReference type="EMBL" id="XBO72717.1"/>
    </source>
</evidence>
<sequence>MTQALPFANLRIVLVQTYHPGNIGSAARAMKTMGLTDLVLVNPRVFPDEEATRLAAGAADVVENARVVERLEDAIDDCVRVVGASARLRSLPLPHYDEPDEMAQALVKDAVHDPVALVFGRERFGLTNDEIRLCSHQVSIPANPDYGILNLSQAVQVLAYELRRAWRRLPCPDVDVAVDSDTDTDAETDTDTDSVATSGTPSRLRQPTREQVAHFQAHLGRVMRDSGFITQPHARTEEQLQALFARATPTRKELSLLRGLLSSLETHLPPSSDDRQD</sequence>
<dbReference type="EMBL" id="CP098827">
    <property type="protein sequence ID" value="XBO72717.1"/>
    <property type="molecule type" value="Genomic_DNA"/>
</dbReference>
<dbReference type="PIRSF" id="PIRSF004808">
    <property type="entry name" value="LasT"/>
    <property type="match status" value="1"/>
</dbReference>
<comment type="subcellular location">
    <subcellularLocation>
        <location evidence="5">Cytoplasm</location>
    </subcellularLocation>
</comment>
<dbReference type="InterPro" id="IPR001537">
    <property type="entry name" value="SpoU_MeTrfase"/>
</dbReference>
<feature type="compositionally biased region" description="Acidic residues" evidence="6">
    <location>
        <begin position="176"/>
        <end position="192"/>
    </location>
</feature>
<dbReference type="InterPro" id="IPR029028">
    <property type="entry name" value="Alpha/beta_knot_MTases"/>
</dbReference>
<comment type="function">
    <text evidence="5">Catalyzes the formation of 2'O-methylated cytidine (Cm32) or 2'O-methylated uridine (Um32) at position 32 in tRNA.</text>
</comment>
<dbReference type="PANTHER" id="PTHR42786:SF2">
    <property type="entry name" value="TRNA (CYTIDINE_URIDINE-2'-O-)-METHYLTRANSFERASE TRMJ"/>
    <property type="match status" value="1"/>
</dbReference>
<comment type="similarity">
    <text evidence="1">Belongs to the class IV-like SAM-binding methyltransferase superfamily. RNA methyltransferase TrmH family.</text>
</comment>
<dbReference type="GO" id="GO:0002128">
    <property type="term" value="P:tRNA nucleoside ribose methylation"/>
    <property type="evidence" value="ECO:0007669"/>
    <property type="project" value="TreeGrafter"/>
</dbReference>
<dbReference type="GO" id="GO:0005829">
    <property type="term" value="C:cytosol"/>
    <property type="evidence" value="ECO:0007669"/>
    <property type="project" value="TreeGrafter"/>
</dbReference>
<dbReference type="PANTHER" id="PTHR42786">
    <property type="entry name" value="TRNA/RRNA METHYLTRANSFERASE"/>
    <property type="match status" value="1"/>
</dbReference>
<dbReference type="RefSeq" id="WP_348827953.1">
    <property type="nucleotide sequence ID" value="NZ_CP098827.1"/>
</dbReference>
<keyword evidence="2 5" id="KW-0489">Methyltransferase</keyword>
<evidence type="ECO:0000256" key="3">
    <source>
        <dbReference type="ARBA" id="ARBA00022679"/>
    </source>
</evidence>
<keyword evidence="4 5" id="KW-0949">S-adenosyl-L-methionine</keyword>
<protein>
    <recommendedName>
        <fullName evidence="5">tRNA (cytidine/uridine-2'-O-)-methyltransferase TrmJ</fullName>
        <ecNumber evidence="5">2.1.1.200</ecNumber>
    </recommendedName>
    <alternativeName>
        <fullName evidence="5">tRNA (cytidine(32)/uridine(32)-2'-O)-methyltransferase</fullName>
    </alternativeName>
    <alternativeName>
        <fullName evidence="5">tRNA Cm32/Um32 methyltransferase</fullName>
    </alternativeName>
</protein>
<dbReference type="Pfam" id="PF00588">
    <property type="entry name" value="SpoU_methylase"/>
    <property type="match status" value="1"/>
</dbReference>
<organism evidence="8">
    <name type="scientific">Halomonas sp. RT37</name>
    <dbReference type="NCBI Taxonomy" id="2950872"/>
    <lineage>
        <taxon>Bacteria</taxon>
        <taxon>Pseudomonadati</taxon>
        <taxon>Pseudomonadota</taxon>
        <taxon>Gammaproteobacteria</taxon>
        <taxon>Oceanospirillales</taxon>
        <taxon>Halomonadaceae</taxon>
        <taxon>Halomonas</taxon>
    </lineage>
</organism>
<dbReference type="EC" id="2.1.1.200" evidence="5"/>
<dbReference type="Gene3D" id="1.10.8.590">
    <property type="match status" value="1"/>
</dbReference>
<accession>A0AAU7KMH8</accession>
<evidence type="ECO:0000259" key="7">
    <source>
        <dbReference type="Pfam" id="PF00588"/>
    </source>
</evidence>
<comment type="subunit">
    <text evidence="5">Homodimer.</text>
</comment>
<dbReference type="GO" id="GO:0160206">
    <property type="term" value="F:tRNA (cytidine(32)/uridine(32)-2'-O)-methyltransferase activity"/>
    <property type="evidence" value="ECO:0007669"/>
    <property type="project" value="UniProtKB-EC"/>
</dbReference>
<evidence type="ECO:0000256" key="6">
    <source>
        <dbReference type="SAM" id="MobiDB-lite"/>
    </source>
</evidence>
<feature type="region of interest" description="Disordered" evidence="6">
    <location>
        <begin position="176"/>
        <end position="208"/>
    </location>
</feature>
<comment type="catalytic activity">
    <reaction evidence="5">
        <text>cytidine(32) in tRNA + S-adenosyl-L-methionine = 2'-O-methylcytidine(32) in tRNA + S-adenosyl-L-homocysteine + H(+)</text>
        <dbReference type="Rhea" id="RHEA:42932"/>
        <dbReference type="Rhea" id="RHEA-COMP:10288"/>
        <dbReference type="Rhea" id="RHEA-COMP:10289"/>
        <dbReference type="ChEBI" id="CHEBI:15378"/>
        <dbReference type="ChEBI" id="CHEBI:57856"/>
        <dbReference type="ChEBI" id="CHEBI:59789"/>
        <dbReference type="ChEBI" id="CHEBI:74495"/>
        <dbReference type="ChEBI" id="CHEBI:82748"/>
        <dbReference type="EC" id="2.1.1.200"/>
    </reaction>
</comment>
<evidence type="ECO:0000256" key="2">
    <source>
        <dbReference type="ARBA" id="ARBA00022603"/>
    </source>
</evidence>
<proteinExistence type="inferred from homology"/>
<reference evidence="8" key="1">
    <citation type="submission" date="2022-06" db="EMBL/GenBank/DDBJ databases">
        <title>A novel DMS-producing enzyme.</title>
        <authorList>
            <person name="Zhang Y."/>
        </authorList>
    </citation>
    <scope>NUCLEOTIDE SEQUENCE</scope>
    <source>
        <strain evidence="8">RT37</strain>
    </source>
</reference>
<name>A0AAU7KMH8_9GAMM</name>
<keyword evidence="5" id="KW-0819">tRNA processing</keyword>
<gene>
    <name evidence="5" type="primary">trmJ</name>
    <name evidence="8" type="ORF">NFG58_08455</name>
</gene>
<dbReference type="Gene3D" id="3.40.1280.10">
    <property type="match status" value="1"/>
</dbReference>
<dbReference type="InterPro" id="IPR004384">
    <property type="entry name" value="RNA_MeTrfase_TrmJ/LasT"/>
</dbReference>
<keyword evidence="3" id="KW-0808">Transferase</keyword>
<evidence type="ECO:0000256" key="4">
    <source>
        <dbReference type="ARBA" id="ARBA00022691"/>
    </source>
</evidence>
<dbReference type="InterPro" id="IPR029026">
    <property type="entry name" value="tRNA_m1G_MTases_N"/>
</dbReference>
<dbReference type="FunFam" id="3.40.1280.10:FF:000006">
    <property type="entry name" value="Uncharacterized tRNA/rRNA methyltransferase HI_0380"/>
    <property type="match status" value="1"/>
</dbReference>
<dbReference type="GO" id="GO:0003723">
    <property type="term" value="F:RNA binding"/>
    <property type="evidence" value="ECO:0007669"/>
    <property type="project" value="InterPro"/>
</dbReference>
<dbReference type="SUPFAM" id="SSF75217">
    <property type="entry name" value="alpha/beta knot"/>
    <property type="match status" value="1"/>
</dbReference>
<keyword evidence="5" id="KW-0963">Cytoplasm</keyword>
<dbReference type="CDD" id="cd18093">
    <property type="entry name" value="SpoU-like_TrmJ"/>
    <property type="match status" value="1"/>
</dbReference>
<evidence type="ECO:0000256" key="5">
    <source>
        <dbReference type="RuleBase" id="RU362024"/>
    </source>
</evidence>
<comment type="catalytic activity">
    <reaction evidence="5">
        <text>uridine(32) in tRNA + S-adenosyl-L-methionine = 2'-O-methyluridine(32) in tRNA + S-adenosyl-L-homocysteine + H(+)</text>
        <dbReference type="Rhea" id="RHEA:42936"/>
        <dbReference type="Rhea" id="RHEA-COMP:10107"/>
        <dbReference type="Rhea" id="RHEA-COMP:10290"/>
        <dbReference type="ChEBI" id="CHEBI:15378"/>
        <dbReference type="ChEBI" id="CHEBI:57856"/>
        <dbReference type="ChEBI" id="CHEBI:59789"/>
        <dbReference type="ChEBI" id="CHEBI:65315"/>
        <dbReference type="ChEBI" id="CHEBI:74478"/>
        <dbReference type="EC" id="2.1.1.200"/>
    </reaction>
</comment>
<dbReference type="AlphaFoldDB" id="A0AAU7KMH8"/>
<dbReference type="NCBIfam" id="TIGR00050">
    <property type="entry name" value="rRNA_methyl_1"/>
    <property type="match status" value="1"/>
</dbReference>
<evidence type="ECO:0000256" key="1">
    <source>
        <dbReference type="ARBA" id="ARBA00007228"/>
    </source>
</evidence>
<feature type="domain" description="tRNA/rRNA methyltransferase SpoU type" evidence="7">
    <location>
        <begin position="10"/>
        <end position="160"/>
    </location>
</feature>